<dbReference type="GO" id="GO:0004735">
    <property type="term" value="F:pyrroline-5-carboxylate reductase activity"/>
    <property type="evidence" value="ECO:0007669"/>
    <property type="project" value="UniProtKB-UniRule"/>
</dbReference>
<keyword evidence="5" id="KW-0963">Cytoplasm</keyword>
<dbReference type="UniPathway" id="UPA00098">
    <property type="reaction ID" value="UER00361"/>
</dbReference>
<comment type="catalytic activity">
    <reaction evidence="5 7">
        <text>L-proline + NADP(+) = (S)-1-pyrroline-5-carboxylate + NADPH + 2 H(+)</text>
        <dbReference type="Rhea" id="RHEA:14109"/>
        <dbReference type="ChEBI" id="CHEBI:15378"/>
        <dbReference type="ChEBI" id="CHEBI:17388"/>
        <dbReference type="ChEBI" id="CHEBI:57783"/>
        <dbReference type="ChEBI" id="CHEBI:58349"/>
        <dbReference type="ChEBI" id="CHEBI:60039"/>
        <dbReference type="EC" id="1.5.1.2"/>
    </reaction>
</comment>
<keyword evidence="5 7" id="KW-0028">Amino-acid biosynthesis</keyword>
<keyword evidence="2 5" id="KW-0521">NADP</keyword>
<dbReference type="HAMAP" id="MF_01925">
    <property type="entry name" value="P5C_reductase"/>
    <property type="match status" value="1"/>
</dbReference>
<evidence type="ECO:0000256" key="1">
    <source>
        <dbReference type="ARBA" id="ARBA00005525"/>
    </source>
</evidence>
<dbReference type="PANTHER" id="PTHR11645">
    <property type="entry name" value="PYRROLINE-5-CARBOXYLATE REDUCTASE"/>
    <property type="match status" value="1"/>
</dbReference>
<comment type="caution">
    <text evidence="10">The sequence shown here is derived from an EMBL/GenBank/DDBJ whole genome shotgun (WGS) entry which is preliminary data.</text>
</comment>
<dbReference type="GO" id="GO:0005737">
    <property type="term" value="C:cytoplasm"/>
    <property type="evidence" value="ECO:0007669"/>
    <property type="project" value="UniProtKB-SubCell"/>
</dbReference>
<dbReference type="EMBL" id="RJKE01000001">
    <property type="protein sequence ID" value="ROO86309.1"/>
    <property type="molecule type" value="Genomic_DNA"/>
</dbReference>
<evidence type="ECO:0000256" key="6">
    <source>
        <dbReference type="NCBIfam" id="TIGR00112"/>
    </source>
</evidence>
<dbReference type="PROSITE" id="PS00521">
    <property type="entry name" value="P5CR"/>
    <property type="match status" value="1"/>
</dbReference>
<dbReference type="SUPFAM" id="SSF48179">
    <property type="entry name" value="6-phosphogluconate dehydrogenase C-terminal domain-like"/>
    <property type="match status" value="1"/>
</dbReference>
<evidence type="ECO:0000256" key="7">
    <source>
        <dbReference type="RuleBase" id="RU003903"/>
    </source>
</evidence>
<organism evidence="10 11">
    <name type="scientific">Actinocorallia herbida</name>
    <dbReference type="NCBI Taxonomy" id="58109"/>
    <lineage>
        <taxon>Bacteria</taxon>
        <taxon>Bacillati</taxon>
        <taxon>Actinomycetota</taxon>
        <taxon>Actinomycetes</taxon>
        <taxon>Streptosporangiales</taxon>
        <taxon>Thermomonosporaceae</taxon>
        <taxon>Actinocorallia</taxon>
    </lineage>
</organism>
<accession>A0A3N1CYF5</accession>
<dbReference type="RefSeq" id="WP_123665724.1">
    <property type="nucleotide sequence ID" value="NZ_RJKE01000001.1"/>
</dbReference>
<dbReference type="EC" id="1.5.1.2" evidence="5 6"/>
<evidence type="ECO:0000256" key="3">
    <source>
        <dbReference type="ARBA" id="ARBA00023002"/>
    </source>
</evidence>
<comment type="catalytic activity">
    <reaction evidence="5">
        <text>L-proline + NAD(+) = (S)-1-pyrroline-5-carboxylate + NADH + 2 H(+)</text>
        <dbReference type="Rhea" id="RHEA:14105"/>
        <dbReference type="ChEBI" id="CHEBI:15378"/>
        <dbReference type="ChEBI" id="CHEBI:17388"/>
        <dbReference type="ChEBI" id="CHEBI:57540"/>
        <dbReference type="ChEBI" id="CHEBI:57945"/>
        <dbReference type="ChEBI" id="CHEBI:60039"/>
        <dbReference type="EC" id="1.5.1.2"/>
    </reaction>
</comment>
<dbReference type="AlphaFoldDB" id="A0A3N1CYF5"/>
<name>A0A3N1CYF5_9ACTN</name>
<dbReference type="FunFam" id="1.10.3730.10:FF:000001">
    <property type="entry name" value="Pyrroline-5-carboxylate reductase"/>
    <property type="match status" value="1"/>
</dbReference>
<keyword evidence="11" id="KW-1185">Reference proteome</keyword>
<evidence type="ECO:0000313" key="10">
    <source>
        <dbReference type="EMBL" id="ROO86309.1"/>
    </source>
</evidence>
<dbReference type="InterPro" id="IPR028939">
    <property type="entry name" value="P5C_Rdtase_cat_N"/>
</dbReference>
<dbReference type="InterPro" id="IPR008927">
    <property type="entry name" value="6-PGluconate_DH-like_C_sf"/>
</dbReference>
<dbReference type="SUPFAM" id="SSF51735">
    <property type="entry name" value="NAD(P)-binding Rossmann-fold domains"/>
    <property type="match status" value="1"/>
</dbReference>
<feature type="domain" description="Pyrroline-5-carboxylate reductase dimerisation" evidence="9">
    <location>
        <begin position="166"/>
        <end position="265"/>
    </location>
</feature>
<keyword evidence="3 5" id="KW-0560">Oxidoreductase</keyword>
<dbReference type="PANTHER" id="PTHR11645:SF0">
    <property type="entry name" value="PYRROLINE-5-CARBOXYLATE REDUCTASE 3"/>
    <property type="match status" value="1"/>
</dbReference>
<feature type="domain" description="Pyrroline-5-carboxylate reductase catalytic N-terminal" evidence="8">
    <location>
        <begin position="7"/>
        <end position="100"/>
    </location>
</feature>
<reference evidence="10 11" key="1">
    <citation type="submission" date="2018-11" db="EMBL/GenBank/DDBJ databases">
        <title>Sequencing the genomes of 1000 actinobacteria strains.</title>
        <authorList>
            <person name="Klenk H.-P."/>
        </authorList>
    </citation>
    <scope>NUCLEOTIDE SEQUENCE [LARGE SCALE GENOMIC DNA]</scope>
    <source>
        <strain evidence="10 11">DSM 44254</strain>
    </source>
</reference>
<evidence type="ECO:0000313" key="11">
    <source>
        <dbReference type="Proteomes" id="UP000272400"/>
    </source>
</evidence>
<dbReference type="OrthoDB" id="9805754at2"/>
<dbReference type="InterPro" id="IPR029036">
    <property type="entry name" value="P5CR_dimer"/>
</dbReference>
<proteinExistence type="inferred from homology"/>
<evidence type="ECO:0000259" key="8">
    <source>
        <dbReference type="Pfam" id="PF03807"/>
    </source>
</evidence>
<comment type="subcellular location">
    <subcellularLocation>
        <location evidence="5">Cytoplasm</location>
    </subcellularLocation>
</comment>
<comment type="pathway">
    <text evidence="5 7">Amino-acid biosynthesis; L-proline biosynthesis; L-proline from L-glutamate 5-semialdehyde: step 1/1.</text>
</comment>
<protein>
    <recommendedName>
        <fullName evidence="5 6">Pyrroline-5-carboxylate reductase</fullName>
        <shortName evidence="5">P5C reductase</shortName>
        <shortName evidence="5">P5CR</shortName>
        <ecNumber evidence="5 6">1.5.1.2</ecNumber>
    </recommendedName>
    <alternativeName>
        <fullName evidence="5">PCA reductase</fullName>
    </alternativeName>
</protein>
<sequence>MGSGVEVAVVGVGRLGEAVVRGLLRGGLPAAAIAGSSGSADAAARLTERLGVAVGTDPVTAVQEAATILVAVPPAGVAGVLARIGGTLRPGAVVVSLAAGVSLERLTGGLPGGVAVVRAMTNIPVAYGAGMTVLSAPAGTAPDIRQRVEALFGRMGAVVWLPEGEQPAATAVAGSGPAYLYYVADALVDAAAGEGLDRDTARLLVTRTLAGAGILLREEGAAPGELLAEVTTPGGTTSAAVDRLDRGQVARAVRQAVRAAAERAEPADARLPGFLRARAALPVTRLQFASGGVWEEPFVVRPHAASVRELDEWLGAAGEDVAVEVFCTDELFLGARVADPAFLHAVVEAAARGRWSTLGDAPAHWRLPDGTPLLSGDRPEKLEVGVVNAWHSVGPSLLWRRGEPGPDARRLGEALRLAAHPTPVALEAAWTVPATGGAVPTWVGVNVSESLHRLDEGKLASVAESLLHRTG</sequence>
<evidence type="ECO:0000256" key="5">
    <source>
        <dbReference type="HAMAP-Rule" id="MF_01925"/>
    </source>
</evidence>
<evidence type="ECO:0000256" key="2">
    <source>
        <dbReference type="ARBA" id="ARBA00022857"/>
    </source>
</evidence>
<evidence type="ECO:0000259" key="9">
    <source>
        <dbReference type="Pfam" id="PF14748"/>
    </source>
</evidence>
<gene>
    <name evidence="5" type="primary">proC</name>
    <name evidence="10" type="ORF">EDD29_3873</name>
</gene>
<dbReference type="Pfam" id="PF03807">
    <property type="entry name" value="F420_oxidored"/>
    <property type="match status" value="1"/>
</dbReference>
<keyword evidence="5 7" id="KW-0641">Proline biosynthesis</keyword>
<dbReference type="Gene3D" id="1.10.3730.10">
    <property type="entry name" value="ProC C-terminal domain-like"/>
    <property type="match status" value="1"/>
</dbReference>
<dbReference type="GO" id="GO:0055129">
    <property type="term" value="P:L-proline biosynthetic process"/>
    <property type="evidence" value="ECO:0007669"/>
    <property type="project" value="UniProtKB-UniRule"/>
</dbReference>
<comment type="similarity">
    <text evidence="1 5 7">Belongs to the pyrroline-5-carboxylate reductase family.</text>
</comment>
<dbReference type="Pfam" id="PF14748">
    <property type="entry name" value="P5CR_dimer"/>
    <property type="match status" value="1"/>
</dbReference>
<dbReference type="NCBIfam" id="TIGR00112">
    <property type="entry name" value="proC"/>
    <property type="match status" value="1"/>
</dbReference>
<dbReference type="Gene3D" id="3.40.50.720">
    <property type="entry name" value="NAD(P)-binding Rossmann-like Domain"/>
    <property type="match status" value="1"/>
</dbReference>
<comment type="function">
    <text evidence="4 5">Catalyzes the reduction of 1-pyrroline-5-carboxylate (PCA) to L-proline.</text>
</comment>
<dbReference type="InterPro" id="IPR000304">
    <property type="entry name" value="Pyrroline-COOH_reductase"/>
</dbReference>
<dbReference type="InterPro" id="IPR036291">
    <property type="entry name" value="NAD(P)-bd_dom_sf"/>
</dbReference>
<evidence type="ECO:0000256" key="4">
    <source>
        <dbReference type="ARBA" id="ARBA00058118"/>
    </source>
</evidence>
<dbReference type="InterPro" id="IPR053790">
    <property type="entry name" value="P5CR-like_CS"/>
</dbReference>
<dbReference type="Proteomes" id="UP000272400">
    <property type="component" value="Unassembled WGS sequence"/>
</dbReference>